<keyword evidence="3" id="KW-1185">Reference proteome</keyword>
<name>A0A0P1BLW4_9BASI</name>
<dbReference type="EMBL" id="CCYA01000265">
    <property type="protein sequence ID" value="CEH17636.1"/>
    <property type="molecule type" value="Genomic_DNA"/>
</dbReference>
<reference evidence="2 3" key="1">
    <citation type="submission" date="2014-09" db="EMBL/GenBank/DDBJ databases">
        <authorList>
            <person name="Magalhaes I.L.F."/>
            <person name="Oliveira U."/>
            <person name="Santos F.R."/>
            <person name="Vidigal T.H.D.A."/>
            <person name="Brescovit A.D."/>
            <person name="Santos A.J."/>
        </authorList>
    </citation>
    <scope>NUCLEOTIDE SEQUENCE [LARGE SCALE GENOMIC DNA]</scope>
</reference>
<evidence type="ECO:0000256" key="1">
    <source>
        <dbReference type="SAM" id="MobiDB-lite"/>
    </source>
</evidence>
<protein>
    <submittedName>
        <fullName evidence="2">Uncharacterized protein</fullName>
    </submittedName>
</protein>
<dbReference type="AlphaFoldDB" id="A0A0P1BLW4"/>
<dbReference type="Proteomes" id="UP000054845">
    <property type="component" value="Unassembled WGS sequence"/>
</dbReference>
<evidence type="ECO:0000313" key="3">
    <source>
        <dbReference type="Proteomes" id="UP000054845"/>
    </source>
</evidence>
<evidence type="ECO:0000313" key="2">
    <source>
        <dbReference type="EMBL" id="CEH17636.1"/>
    </source>
</evidence>
<accession>A0A0P1BLW4</accession>
<organism evidence="2 3">
    <name type="scientific">Ceraceosorus bombacis</name>
    <dbReference type="NCBI Taxonomy" id="401625"/>
    <lineage>
        <taxon>Eukaryota</taxon>
        <taxon>Fungi</taxon>
        <taxon>Dikarya</taxon>
        <taxon>Basidiomycota</taxon>
        <taxon>Ustilaginomycotina</taxon>
        <taxon>Exobasidiomycetes</taxon>
        <taxon>Ceraceosorales</taxon>
        <taxon>Ceraceosoraceae</taxon>
        <taxon>Ceraceosorus</taxon>
    </lineage>
</organism>
<sequence length="89" mass="9870">MWPCLGSSQPRHSTFFRCASPPTLARYFLFAIQTCAYAMLPCVASAPVLASLATNEDKTCQHHQHAIAPRRSPPALDGHVQHRFPQLGR</sequence>
<feature type="region of interest" description="Disordered" evidence="1">
    <location>
        <begin position="62"/>
        <end position="89"/>
    </location>
</feature>
<proteinExistence type="predicted"/>